<dbReference type="CDD" id="cd00167">
    <property type="entry name" value="SANT"/>
    <property type="match status" value="3"/>
</dbReference>
<comment type="subcellular location">
    <subcellularLocation>
        <location evidence="1">Nucleus</location>
    </subcellularLocation>
</comment>
<feature type="compositionally biased region" description="Polar residues" evidence="7">
    <location>
        <begin position="302"/>
        <end position="320"/>
    </location>
</feature>
<dbReference type="SUPFAM" id="SSF46689">
    <property type="entry name" value="Homeodomain-like"/>
    <property type="match status" value="2"/>
</dbReference>
<feature type="compositionally biased region" description="Low complexity" evidence="7">
    <location>
        <begin position="16"/>
        <end position="31"/>
    </location>
</feature>
<keyword evidence="6" id="KW-0539">Nucleus</keyword>
<evidence type="ECO:0000256" key="2">
    <source>
        <dbReference type="ARBA" id="ARBA00022737"/>
    </source>
</evidence>
<protein>
    <submittedName>
        <fullName evidence="10">Uncharacterized protein</fullName>
    </submittedName>
</protein>
<evidence type="ECO:0000256" key="5">
    <source>
        <dbReference type="ARBA" id="ARBA00023163"/>
    </source>
</evidence>
<dbReference type="SMART" id="SM00717">
    <property type="entry name" value="SANT"/>
    <property type="match status" value="3"/>
</dbReference>
<feature type="region of interest" description="Disordered" evidence="7">
    <location>
        <begin position="15"/>
        <end position="44"/>
    </location>
</feature>
<name>A0A834H484_RHOSS</name>
<dbReference type="AlphaFoldDB" id="A0A834H484"/>
<dbReference type="Gene3D" id="1.10.10.60">
    <property type="entry name" value="Homeodomain-like"/>
    <property type="match status" value="3"/>
</dbReference>
<evidence type="ECO:0000256" key="6">
    <source>
        <dbReference type="ARBA" id="ARBA00023242"/>
    </source>
</evidence>
<dbReference type="InterPro" id="IPR017930">
    <property type="entry name" value="Myb_dom"/>
</dbReference>
<dbReference type="FunFam" id="1.10.10.60:FF:000010">
    <property type="entry name" value="Transcriptional activator Myb isoform A"/>
    <property type="match status" value="1"/>
</dbReference>
<comment type="caution">
    <text evidence="10">The sequence shown here is derived from an EMBL/GenBank/DDBJ whole genome shotgun (WGS) entry which is preliminary data.</text>
</comment>
<feature type="region of interest" description="Disordered" evidence="7">
    <location>
        <begin position="468"/>
        <end position="492"/>
    </location>
</feature>
<dbReference type="InterPro" id="IPR009057">
    <property type="entry name" value="Homeodomain-like_sf"/>
</dbReference>
<keyword evidence="11" id="KW-1185">Reference proteome</keyword>
<evidence type="ECO:0000256" key="3">
    <source>
        <dbReference type="ARBA" id="ARBA00023015"/>
    </source>
</evidence>
<dbReference type="OrthoDB" id="2143914at2759"/>
<feature type="compositionally biased region" description="Low complexity" evidence="7">
    <location>
        <begin position="321"/>
        <end position="332"/>
    </location>
</feature>
<dbReference type="PANTHER" id="PTHR45614:SF194">
    <property type="entry name" value="TRANSCRIPTION FACTOR MYB3R-3-RELATED"/>
    <property type="match status" value="1"/>
</dbReference>
<feature type="domain" description="Myb-like" evidence="8">
    <location>
        <begin position="183"/>
        <end position="233"/>
    </location>
</feature>
<proteinExistence type="predicted"/>
<dbReference type="Pfam" id="PF00249">
    <property type="entry name" value="Myb_DNA-binding"/>
    <property type="match status" value="1"/>
</dbReference>
<dbReference type="PROSITE" id="PS51294">
    <property type="entry name" value="HTH_MYB"/>
    <property type="match status" value="3"/>
</dbReference>
<evidence type="ECO:0000313" key="10">
    <source>
        <dbReference type="EMBL" id="KAF7145264.1"/>
    </source>
</evidence>
<evidence type="ECO:0000256" key="7">
    <source>
        <dbReference type="SAM" id="MobiDB-lite"/>
    </source>
</evidence>
<feature type="compositionally biased region" description="Polar residues" evidence="7">
    <location>
        <begin position="477"/>
        <end position="491"/>
    </location>
</feature>
<feature type="domain" description="HTH myb-type" evidence="9">
    <location>
        <begin position="73"/>
        <end position="130"/>
    </location>
</feature>
<feature type="domain" description="HTH myb-type" evidence="9">
    <location>
        <begin position="187"/>
        <end position="237"/>
    </location>
</feature>
<dbReference type="InterPro" id="IPR050560">
    <property type="entry name" value="MYB_TF"/>
</dbReference>
<dbReference type="FunFam" id="1.10.10.60:FF:000324">
    <property type="entry name" value="Transcription factor MYB3R-2"/>
    <property type="match status" value="1"/>
</dbReference>
<dbReference type="PROSITE" id="PS50090">
    <property type="entry name" value="MYB_LIKE"/>
    <property type="match status" value="3"/>
</dbReference>
<dbReference type="Proteomes" id="UP000626092">
    <property type="component" value="Unassembled WGS sequence"/>
</dbReference>
<dbReference type="Pfam" id="PF13921">
    <property type="entry name" value="Myb_DNA-bind_6"/>
    <property type="match status" value="1"/>
</dbReference>
<feature type="domain" description="Myb-like" evidence="8">
    <location>
        <begin position="131"/>
        <end position="182"/>
    </location>
</feature>
<evidence type="ECO:0000313" key="11">
    <source>
        <dbReference type="Proteomes" id="UP000626092"/>
    </source>
</evidence>
<organism evidence="10 11">
    <name type="scientific">Rhododendron simsii</name>
    <name type="common">Sims's rhododendron</name>
    <dbReference type="NCBI Taxonomy" id="118357"/>
    <lineage>
        <taxon>Eukaryota</taxon>
        <taxon>Viridiplantae</taxon>
        <taxon>Streptophyta</taxon>
        <taxon>Embryophyta</taxon>
        <taxon>Tracheophyta</taxon>
        <taxon>Spermatophyta</taxon>
        <taxon>Magnoliopsida</taxon>
        <taxon>eudicotyledons</taxon>
        <taxon>Gunneridae</taxon>
        <taxon>Pentapetalae</taxon>
        <taxon>asterids</taxon>
        <taxon>Ericales</taxon>
        <taxon>Ericaceae</taxon>
        <taxon>Ericoideae</taxon>
        <taxon>Rhodoreae</taxon>
        <taxon>Rhododendron</taxon>
    </lineage>
</organism>
<keyword evidence="4" id="KW-0238">DNA-binding</keyword>
<dbReference type="PANTHER" id="PTHR45614">
    <property type="entry name" value="MYB PROTEIN-RELATED"/>
    <property type="match status" value="1"/>
</dbReference>
<reference evidence="10" key="1">
    <citation type="submission" date="2019-11" db="EMBL/GenBank/DDBJ databases">
        <authorList>
            <person name="Liu Y."/>
            <person name="Hou J."/>
            <person name="Li T.-Q."/>
            <person name="Guan C.-H."/>
            <person name="Wu X."/>
            <person name="Wu H.-Z."/>
            <person name="Ling F."/>
            <person name="Zhang R."/>
            <person name="Shi X.-G."/>
            <person name="Ren J.-P."/>
            <person name="Chen E.-F."/>
            <person name="Sun J.-M."/>
        </authorList>
    </citation>
    <scope>NUCLEOTIDE SEQUENCE</scope>
    <source>
        <strain evidence="10">Adult_tree_wgs_1</strain>
        <tissue evidence="10">Leaves</tissue>
    </source>
</reference>
<dbReference type="GO" id="GO:0000981">
    <property type="term" value="F:DNA-binding transcription factor activity, RNA polymerase II-specific"/>
    <property type="evidence" value="ECO:0007669"/>
    <property type="project" value="TreeGrafter"/>
</dbReference>
<evidence type="ECO:0000256" key="4">
    <source>
        <dbReference type="ARBA" id="ARBA00023125"/>
    </source>
</evidence>
<feature type="domain" description="Myb-like" evidence="8">
    <location>
        <begin position="68"/>
        <end position="130"/>
    </location>
</feature>
<keyword evidence="3" id="KW-0805">Transcription regulation</keyword>
<feature type="domain" description="HTH myb-type" evidence="9">
    <location>
        <begin position="131"/>
        <end position="186"/>
    </location>
</feature>
<feature type="region of interest" description="Disordered" evidence="7">
    <location>
        <begin position="302"/>
        <end position="340"/>
    </location>
</feature>
<evidence type="ECO:0000259" key="9">
    <source>
        <dbReference type="PROSITE" id="PS51294"/>
    </source>
</evidence>
<sequence length="589" mass="65417">MAEVRIQEICLENKQSEATPSSSVSEGSGSPILKSPGISSPTTSSTAHRVLAISFNKMSVLCRRKGGPIRRAKGGWTPEEDDTLKRAVAVFKGRSWKKIGGLISDIDLYTAEFFPDRSDVQCLHRWQKVLHPELVKGPWTQEEDDKIIELVSEFGPAKWSLIAQSLPGRIGKQCRERWHNHLNPDIKKDAWTTEEELALMNAQRVHGNKWAEIAKDLPGRTDNAIKNHWYSSLRKKLDFYLATGDLPPVAKDGIQNGIKDTNRTASTSKLLELSNKTSALTAETSSVNTDICRIEDDRKNLESSTPFQHVGPSSSFPTNESVDSVVVNSDPQSSDRDLQSSYSNIEQTIEVCRTYCDFSQEKVIGALSQFDIPVYGSVYSGPPQLKRCVPLDSDLLDMSWMQKEFDPSPNTSPMNFYTPPCVKDYGFFRQSPEAILKTAAKSFPNTPSILRKRKKEFAAPLQSNKLGKADGEAVESRLNTSDEQDKATGNSGLKDGSLCGTTCLGNGNIEISDGKTFDSSPYQLRSNRTIVFTYQRRKGTAAVKSVEKRLNFSFDKEPQADDYGNIASIVKVNPPMTDDFSSTSKMRIT</sequence>
<dbReference type="InterPro" id="IPR001005">
    <property type="entry name" value="SANT/Myb"/>
</dbReference>
<dbReference type="GO" id="GO:0005634">
    <property type="term" value="C:nucleus"/>
    <property type="evidence" value="ECO:0007669"/>
    <property type="project" value="UniProtKB-SubCell"/>
</dbReference>
<keyword evidence="5" id="KW-0804">Transcription</keyword>
<accession>A0A834H484</accession>
<evidence type="ECO:0000259" key="8">
    <source>
        <dbReference type="PROSITE" id="PS50090"/>
    </source>
</evidence>
<dbReference type="FunFam" id="1.10.10.60:FF:000016">
    <property type="entry name" value="Transcriptional activator Myb isoform A"/>
    <property type="match status" value="1"/>
</dbReference>
<dbReference type="EMBL" id="WJXA01000004">
    <property type="protein sequence ID" value="KAF7145264.1"/>
    <property type="molecule type" value="Genomic_DNA"/>
</dbReference>
<evidence type="ECO:0000256" key="1">
    <source>
        <dbReference type="ARBA" id="ARBA00004123"/>
    </source>
</evidence>
<dbReference type="GO" id="GO:0000978">
    <property type="term" value="F:RNA polymerase II cis-regulatory region sequence-specific DNA binding"/>
    <property type="evidence" value="ECO:0007669"/>
    <property type="project" value="TreeGrafter"/>
</dbReference>
<gene>
    <name evidence="10" type="ORF">RHSIM_Rhsim04G0157400</name>
</gene>
<keyword evidence="2" id="KW-0677">Repeat</keyword>